<dbReference type="AlphaFoldDB" id="A0A2U1PRI1"/>
<proteinExistence type="predicted"/>
<accession>A0A2U1PRI1</accession>
<sequence length="75" mass="8443">MGYIKTRHCVLSLTSCVDWRDPKTSAPATQLHPHSRMLRTEVINPFATTVACEGMYRSERVSGDYGLEVIEEAND</sequence>
<name>A0A2U1PRI1_ARTAN</name>
<comment type="caution">
    <text evidence="1">The sequence shown here is derived from an EMBL/GenBank/DDBJ whole genome shotgun (WGS) entry which is preliminary data.</text>
</comment>
<reference evidence="1 2" key="1">
    <citation type="journal article" date="2018" name="Mol. Plant">
        <title>The genome of Artemisia annua provides insight into the evolution of Asteraceae family and artemisinin biosynthesis.</title>
        <authorList>
            <person name="Shen Q."/>
            <person name="Zhang L."/>
            <person name="Liao Z."/>
            <person name="Wang S."/>
            <person name="Yan T."/>
            <person name="Shi P."/>
            <person name="Liu M."/>
            <person name="Fu X."/>
            <person name="Pan Q."/>
            <person name="Wang Y."/>
            <person name="Lv Z."/>
            <person name="Lu X."/>
            <person name="Zhang F."/>
            <person name="Jiang W."/>
            <person name="Ma Y."/>
            <person name="Chen M."/>
            <person name="Hao X."/>
            <person name="Li L."/>
            <person name="Tang Y."/>
            <person name="Lv G."/>
            <person name="Zhou Y."/>
            <person name="Sun X."/>
            <person name="Brodelius P.E."/>
            <person name="Rose J.K.C."/>
            <person name="Tang K."/>
        </authorList>
    </citation>
    <scope>NUCLEOTIDE SEQUENCE [LARGE SCALE GENOMIC DNA]</scope>
    <source>
        <strain evidence="2">cv. Huhao1</strain>
        <tissue evidence="1">Leaf</tissue>
    </source>
</reference>
<dbReference type="EMBL" id="PKPP01000824">
    <property type="protein sequence ID" value="PWA88327.1"/>
    <property type="molecule type" value="Genomic_DNA"/>
</dbReference>
<protein>
    <submittedName>
        <fullName evidence="1">Uncharacterized protein</fullName>
    </submittedName>
</protein>
<gene>
    <name evidence="1" type="ORF">CTI12_AA121880</name>
</gene>
<keyword evidence="2" id="KW-1185">Reference proteome</keyword>
<evidence type="ECO:0000313" key="1">
    <source>
        <dbReference type="EMBL" id="PWA88327.1"/>
    </source>
</evidence>
<evidence type="ECO:0000313" key="2">
    <source>
        <dbReference type="Proteomes" id="UP000245207"/>
    </source>
</evidence>
<dbReference type="Proteomes" id="UP000245207">
    <property type="component" value="Unassembled WGS sequence"/>
</dbReference>
<organism evidence="1 2">
    <name type="scientific">Artemisia annua</name>
    <name type="common">Sweet wormwood</name>
    <dbReference type="NCBI Taxonomy" id="35608"/>
    <lineage>
        <taxon>Eukaryota</taxon>
        <taxon>Viridiplantae</taxon>
        <taxon>Streptophyta</taxon>
        <taxon>Embryophyta</taxon>
        <taxon>Tracheophyta</taxon>
        <taxon>Spermatophyta</taxon>
        <taxon>Magnoliopsida</taxon>
        <taxon>eudicotyledons</taxon>
        <taxon>Gunneridae</taxon>
        <taxon>Pentapetalae</taxon>
        <taxon>asterids</taxon>
        <taxon>campanulids</taxon>
        <taxon>Asterales</taxon>
        <taxon>Asteraceae</taxon>
        <taxon>Asteroideae</taxon>
        <taxon>Anthemideae</taxon>
        <taxon>Artemisiinae</taxon>
        <taxon>Artemisia</taxon>
    </lineage>
</organism>